<dbReference type="EMBL" id="CCNE01000066">
    <property type="protein sequence ID" value="CDX62892.1"/>
    <property type="molecule type" value="Genomic_DNA"/>
</dbReference>
<evidence type="ECO:0000256" key="1">
    <source>
        <dbReference type="SAM" id="MobiDB-lite"/>
    </source>
</evidence>
<evidence type="ECO:0000313" key="4">
    <source>
        <dbReference type="Proteomes" id="UP000046122"/>
    </source>
</evidence>
<evidence type="ECO:0000313" key="3">
    <source>
        <dbReference type="EMBL" id="CDX62892.1"/>
    </source>
</evidence>
<feature type="compositionally biased region" description="Polar residues" evidence="1">
    <location>
        <begin position="74"/>
        <end position="96"/>
    </location>
</feature>
<dbReference type="AlphaFoldDB" id="A0A090GHT0"/>
<proteinExistence type="predicted"/>
<sequence length="145" mass="15232">MRHLLTPIATSLFIASTGMALAANVHTVTGTTGQPNQTIGTPETGDATPGHAASAPGSAFNPDGNAGTHYAGEQPQNSKNPKSVSQYDVAGSSNPTIIRRRSGSPFHGNVEPRLEIGRNAHRDRHSRAEQERSSVAKTLESMPLP</sequence>
<protein>
    <submittedName>
        <fullName evidence="3">Uncharacterized protein</fullName>
    </submittedName>
</protein>
<gene>
    <name evidence="3" type="ORF">MPL3365_80057</name>
</gene>
<feature type="compositionally biased region" description="Polar residues" evidence="1">
    <location>
        <begin position="30"/>
        <end position="41"/>
    </location>
</feature>
<feature type="signal peptide" evidence="2">
    <location>
        <begin position="1"/>
        <end position="22"/>
    </location>
</feature>
<name>A0A090GHT0_MESPL</name>
<dbReference type="Proteomes" id="UP000046122">
    <property type="component" value="Unassembled WGS sequence"/>
</dbReference>
<feature type="region of interest" description="Disordered" evidence="1">
    <location>
        <begin position="30"/>
        <end position="145"/>
    </location>
</feature>
<keyword evidence="2" id="KW-0732">Signal</keyword>
<feature type="chain" id="PRO_5001856770" evidence="2">
    <location>
        <begin position="23"/>
        <end position="145"/>
    </location>
</feature>
<reference evidence="3 4" key="1">
    <citation type="submission" date="2014-08" db="EMBL/GenBank/DDBJ databases">
        <authorList>
            <person name="Moulin Lionel"/>
        </authorList>
    </citation>
    <scope>NUCLEOTIDE SEQUENCE [LARGE SCALE GENOMIC DNA]</scope>
</reference>
<accession>A0A090GHT0</accession>
<evidence type="ECO:0000256" key="2">
    <source>
        <dbReference type="SAM" id="SignalP"/>
    </source>
</evidence>
<feature type="compositionally biased region" description="Basic and acidic residues" evidence="1">
    <location>
        <begin position="110"/>
        <end position="134"/>
    </location>
</feature>
<organism evidence="3 4">
    <name type="scientific">Mesorhizobium plurifarium</name>
    <dbReference type="NCBI Taxonomy" id="69974"/>
    <lineage>
        <taxon>Bacteria</taxon>
        <taxon>Pseudomonadati</taxon>
        <taxon>Pseudomonadota</taxon>
        <taxon>Alphaproteobacteria</taxon>
        <taxon>Hyphomicrobiales</taxon>
        <taxon>Phyllobacteriaceae</taxon>
        <taxon>Mesorhizobium</taxon>
    </lineage>
</organism>